<dbReference type="GO" id="GO:0016020">
    <property type="term" value="C:membrane"/>
    <property type="evidence" value="ECO:0007669"/>
    <property type="project" value="InterPro"/>
</dbReference>
<dbReference type="GO" id="GO:0005509">
    <property type="term" value="F:calcium ion binding"/>
    <property type="evidence" value="ECO:0007669"/>
    <property type="project" value="InterPro"/>
</dbReference>
<evidence type="ECO:0000313" key="3">
    <source>
        <dbReference type="EMBL" id="OAN31696.1"/>
    </source>
</evidence>
<dbReference type="Proteomes" id="UP000078356">
    <property type="component" value="Unassembled WGS sequence"/>
</dbReference>
<dbReference type="NCBIfam" id="NF012211">
    <property type="entry name" value="tand_rpt_95"/>
    <property type="match status" value="2"/>
</dbReference>
<evidence type="ECO:0000313" key="4">
    <source>
        <dbReference type="Proteomes" id="UP000078356"/>
    </source>
</evidence>
<dbReference type="SUPFAM" id="SSF49313">
    <property type="entry name" value="Cadherin-like"/>
    <property type="match status" value="1"/>
</dbReference>
<dbReference type="Gene3D" id="2.60.40.3440">
    <property type="match status" value="2"/>
</dbReference>
<evidence type="ECO:0000259" key="2">
    <source>
        <dbReference type="PROSITE" id="PS50268"/>
    </source>
</evidence>
<keyword evidence="1" id="KW-0732">Signal</keyword>
<dbReference type="EMBL" id="LWCR01000003">
    <property type="protein sequence ID" value="OAN31696.1"/>
    <property type="molecule type" value="Genomic_DNA"/>
</dbReference>
<comment type="caution">
    <text evidence="3">The sequence shown here is derived from an EMBL/GenBank/DDBJ whole genome shotgun (WGS) entry which is preliminary data.</text>
</comment>
<feature type="chain" id="PRO_5008091233" description="Cadherin domain-containing protein" evidence="1">
    <location>
        <begin position="32"/>
        <end position="377"/>
    </location>
</feature>
<name>A0A178LME5_9PSED</name>
<dbReference type="Pfam" id="PF17963">
    <property type="entry name" value="Big_9"/>
    <property type="match status" value="2"/>
</dbReference>
<organism evidence="3 4">
    <name type="scientific">Pseudomonas oryzihabitans</name>
    <dbReference type="NCBI Taxonomy" id="47885"/>
    <lineage>
        <taxon>Bacteria</taxon>
        <taxon>Pseudomonadati</taxon>
        <taxon>Pseudomonadota</taxon>
        <taxon>Gammaproteobacteria</taxon>
        <taxon>Pseudomonadales</taxon>
        <taxon>Pseudomonadaceae</taxon>
        <taxon>Pseudomonas</taxon>
    </lineage>
</organism>
<evidence type="ECO:0000256" key="1">
    <source>
        <dbReference type="SAM" id="SignalP"/>
    </source>
</evidence>
<dbReference type="AlphaFoldDB" id="A0A178LME5"/>
<reference evidence="3 4" key="1">
    <citation type="submission" date="2016-04" db="EMBL/GenBank/DDBJ databases">
        <title>Draft Genome Sequences of Staphylococcus capitis Strain H36, S. capitis Strain H65, S. cohnii Strain H62, S. hominis Strain H69, Mycobacterium iranicum Strain H39, Plantibacter sp. Strain H53, Pseudomonas oryzihabitans Strain H72, and Microbacterium sp. Strain H83, isolated from residential settings.</title>
        <authorList>
            <person name="Lymperopoulou D."/>
            <person name="Adams R.I."/>
            <person name="Lindow S."/>
            <person name="Coil D.A."/>
            <person name="Jospin G."/>
            <person name="Eisen J.A."/>
        </authorList>
    </citation>
    <scope>NUCLEOTIDE SEQUENCE [LARGE SCALE GENOMIC DNA]</scope>
    <source>
        <strain evidence="3 4">H72</strain>
    </source>
</reference>
<feature type="domain" description="Cadherin" evidence="2">
    <location>
        <begin position="168"/>
        <end position="260"/>
    </location>
</feature>
<dbReference type="InterPro" id="IPR002126">
    <property type="entry name" value="Cadherin-like_dom"/>
</dbReference>
<dbReference type="PROSITE" id="PS50268">
    <property type="entry name" value="CADHERIN_2"/>
    <property type="match status" value="1"/>
</dbReference>
<sequence length="377" mass="40897">MPSRPTAPAPITIVAAALLLLLSLFSALSRADEVGTTFSQNSFICDSNSPGYWNGGLDSGWKNHIISVYRQYPTNLGRCPDQGGWTYWQGDIPKYNDTYESFRKRWNEAADADVRDKGGPAGYQAKFDAECLDSARQIYGNYVITARYVHYTGNGCEITRVIPNTPPTALNSTATVNEDAIGRFNLQAYDSDGNIVTYSVIQPPSVGTISQSTSTITYWPPADWSGTTSMTFQVTDNRRATSNIATVTIVVMPVNDPPVVQPVSLTTDEDTPVETTLSGTDIDSAPPSYFELVSPPLKTVGVATIQGANLRFEPAKDWNGTASFTYRARDPEGAYSAAARVTVLVRPINDAPTATTPLQIKTVESRPATVRARVTTP</sequence>
<proteinExistence type="predicted"/>
<gene>
    <name evidence="3" type="ORF">A4V15_11585</name>
</gene>
<dbReference type="GO" id="GO:0007156">
    <property type="term" value="P:homophilic cell adhesion via plasma membrane adhesion molecules"/>
    <property type="evidence" value="ECO:0007669"/>
    <property type="project" value="InterPro"/>
</dbReference>
<accession>A0A178LME5</accession>
<protein>
    <recommendedName>
        <fullName evidence="2">Cadherin domain-containing protein</fullName>
    </recommendedName>
</protein>
<dbReference type="InterPro" id="IPR015919">
    <property type="entry name" value="Cadherin-like_sf"/>
</dbReference>
<feature type="signal peptide" evidence="1">
    <location>
        <begin position="1"/>
        <end position="31"/>
    </location>
</feature>